<evidence type="ECO:0000313" key="2">
    <source>
        <dbReference type="Proteomes" id="UP000275401"/>
    </source>
</evidence>
<gene>
    <name evidence="1" type="ORF">EEJ42_05480</name>
</gene>
<name>A0A3M8X0A7_9ACTN</name>
<protein>
    <recommendedName>
        <fullName evidence="3">ParB/Sulfiredoxin domain-containing protein</fullName>
    </recommendedName>
</protein>
<evidence type="ECO:0008006" key="3">
    <source>
        <dbReference type="Google" id="ProtNLM"/>
    </source>
</evidence>
<evidence type="ECO:0000313" key="1">
    <source>
        <dbReference type="EMBL" id="RNG34391.1"/>
    </source>
</evidence>
<sequence length="125" mass="14405">MSRYGKWVFNIDRAQNLLEEQPRAVVQTPVADWVARYHLHLLKPGSEGKTWYPIFGPDQSHFSAEHAMQTDLDEPVIIATMEFDGERALLLIDGLHRMYRAMIEDRSTLPAFILTVAETTEVRVH</sequence>
<organism evidence="1 2">
    <name type="scientific">Streptomyces botrytidirepellens</name>
    <dbReference type="NCBI Taxonomy" id="2486417"/>
    <lineage>
        <taxon>Bacteria</taxon>
        <taxon>Bacillati</taxon>
        <taxon>Actinomycetota</taxon>
        <taxon>Actinomycetes</taxon>
        <taxon>Kitasatosporales</taxon>
        <taxon>Streptomycetaceae</taxon>
        <taxon>Streptomyces</taxon>
    </lineage>
</organism>
<dbReference type="EMBL" id="RIBZ01000072">
    <property type="protein sequence ID" value="RNG34391.1"/>
    <property type="molecule type" value="Genomic_DNA"/>
</dbReference>
<reference evidence="1 2" key="1">
    <citation type="submission" date="2018-11" db="EMBL/GenBank/DDBJ databases">
        <title>The Potential of Streptomyces as Biocontrol Agents against the Tomato grey mould, Botrytis cinerea (Gray mold) Frontiers in Microbiology.</title>
        <authorList>
            <person name="Li D."/>
        </authorList>
    </citation>
    <scope>NUCLEOTIDE SEQUENCE [LARGE SCALE GENOMIC DNA]</scope>
    <source>
        <strain evidence="1 2">NEAU-LD23</strain>
    </source>
</reference>
<comment type="caution">
    <text evidence="1">The sequence shown here is derived from an EMBL/GenBank/DDBJ whole genome shotgun (WGS) entry which is preliminary data.</text>
</comment>
<proteinExistence type="predicted"/>
<keyword evidence="2" id="KW-1185">Reference proteome</keyword>
<dbReference type="AlphaFoldDB" id="A0A3M8X0A7"/>
<dbReference type="Proteomes" id="UP000275401">
    <property type="component" value="Unassembled WGS sequence"/>
</dbReference>
<accession>A0A3M8X0A7</accession>